<reference evidence="2" key="1">
    <citation type="submission" date="2024-06" db="EMBL/GenBank/DDBJ databases">
        <title>Methylostella associata gen. nov., sp. nov., a novel Ancalomicrobiaceae-affiliated facultatively methylotrophic bacteria that feed on methanotrophs of the genus Methylococcus.</title>
        <authorList>
            <person name="Saltykova V."/>
            <person name="Danilova O.V."/>
            <person name="Oshkin I.Y."/>
            <person name="Belova S.E."/>
            <person name="Pimenov N.V."/>
            <person name="Dedysh S.N."/>
        </authorList>
    </citation>
    <scope>NUCLEOTIDE SEQUENCE</scope>
    <source>
        <strain evidence="2">S20</strain>
    </source>
</reference>
<evidence type="ECO:0000256" key="1">
    <source>
        <dbReference type="SAM" id="MobiDB-lite"/>
    </source>
</evidence>
<dbReference type="KEGG" id="mflg:ABS361_06880"/>
<protein>
    <submittedName>
        <fullName evidence="2">Uncharacterized protein</fullName>
    </submittedName>
</protein>
<dbReference type="EMBL" id="CP158568">
    <property type="protein sequence ID" value="XBY45959.1"/>
    <property type="molecule type" value="Genomic_DNA"/>
</dbReference>
<accession>A0AAU7XFX1</accession>
<proteinExistence type="predicted"/>
<sequence>MSKITNAHLNSILQAKTKDTYLTSDKNHTQVGTTTGGRVAVWFKSLTFGGHKGNLRGKELLVDSLLKELGGRGMLKQGVAEEIRAAIGVKGGRPLPMATAQKVINQFLPQDKLVDKPKLTPEQLIENLMHKAEAKKGNRPNAEGQIVQNLQQQKPLEQPPNEIGHRNEPPIERGGNRPVRIDKIDHNKVENDDEEMNEIMRQVDDIHLDELVNEFSPKGSEEQVGVEPTKKRGIEAPRQRMAETVHSDFDMEDIMSEVNDLAEKENLKAKGGGTGKND</sequence>
<feature type="compositionally biased region" description="Basic and acidic residues" evidence="1">
    <location>
        <begin position="163"/>
        <end position="178"/>
    </location>
</feature>
<organism evidence="2">
    <name type="scientific">Methyloraptor flagellatus</name>
    <dbReference type="NCBI Taxonomy" id="3162530"/>
    <lineage>
        <taxon>Bacteria</taxon>
        <taxon>Pseudomonadati</taxon>
        <taxon>Pseudomonadota</taxon>
        <taxon>Alphaproteobacteria</taxon>
        <taxon>Hyphomicrobiales</taxon>
        <taxon>Ancalomicrobiaceae</taxon>
        <taxon>Methyloraptor</taxon>
    </lineage>
</organism>
<evidence type="ECO:0000313" key="2">
    <source>
        <dbReference type="EMBL" id="XBY45959.1"/>
    </source>
</evidence>
<gene>
    <name evidence="2" type="ORF">ABS361_06880</name>
</gene>
<feature type="region of interest" description="Disordered" evidence="1">
    <location>
        <begin position="156"/>
        <end position="178"/>
    </location>
</feature>
<dbReference type="RefSeq" id="WP_407051055.1">
    <property type="nucleotide sequence ID" value="NZ_CP158568.1"/>
</dbReference>
<name>A0AAU7XFX1_9HYPH</name>
<dbReference type="AlphaFoldDB" id="A0AAU7XFX1"/>